<dbReference type="GO" id="GO:0006543">
    <property type="term" value="P:L-glutamine catabolic process"/>
    <property type="evidence" value="ECO:0007669"/>
    <property type="project" value="TreeGrafter"/>
</dbReference>
<comment type="similarity">
    <text evidence="1 7">Belongs to the glutaminase family.</text>
</comment>
<dbReference type="FunFam" id="3.40.710.10:FF:000005">
    <property type="entry name" value="Glutaminase"/>
    <property type="match status" value="1"/>
</dbReference>
<dbReference type="InterPro" id="IPR015868">
    <property type="entry name" value="Glutaminase"/>
</dbReference>
<dbReference type="GO" id="GO:0006537">
    <property type="term" value="P:glutamate biosynthetic process"/>
    <property type="evidence" value="ECO:0007669"/>
    <property type="project" value="TreeGrafter"/>
</dbReference>
<dbReference type="EC" id="3.5.1.2" evidence="3 7"/>
<evidence type="ECO:0000313" key="8">
    <source>
        <dbReference type="EMBL" id="SJN21367.1"/>
    </source>
</evidence>
<dbReference type="Proteomes" id="UP000196230">
    <property type="component" value="Unassembled WGS sequence"/>
</dbReference>
<dbReference type="Gene3D" id="3.40.710.10">
    <property type="entry name" value="DD-peptidase/beta-lactamase superfamily"/>
    <property type="match status" value="1"/>
</dbReference>
<keyword evidence="4 7" id="KW-0378">Hydrolase</keyword>
<evidence type="ECO:0000256" key="2">
    <source>
        <dbReference type="ARBA" id="ARBA00011881"/>
    </source>
</evidence>
<dbReference type="EMBL" id="FUKP01000020">
    <property type="protein sequence ID" value="SJN21367.1"/>
    <property type="molecule type" value="Genomic_DNA"/>
</dbReference>
<proteinExistence type="inferred from homology"/>
<dbReference type="PANTHER" id="PTHR12544">
    <property type="entry name" value="GLUTAMINASE"/>
    <property type="match status" value="1"/>
</dbReference>
<evidence type="ECO:0000256" key="1">
    <source>
        <dbReference type="ARBA" id="ARBA00011076"/>
    </source>
</evidence>
<dbReference type="AlphaFoldDB" id="A0A1R4INC8"/>
<name>A0A1R4INC8_9MICC</name>
<dbReference type="PANTHER" id="PTHR12544:SF29">
    <property type="entry name" value="GLUTAMINASE"/>
    <property type="match status" value="1"/>
</dbReference>
<reference evidence="8 9" key="1">
    <citation type="submission" date="2017-02" db="EMBL/GenBank/DDBJ databases">
        <authorList>
            <person name="Peterson S.W."/>
        </authorList>
    </citation>
    <scope>NUCLEOTIDE SEQUENCE [LARGE SCALE GENOMIC DNA]</scope>
    <source>
        <strain evidence="8 9">2B3F</strain>
    </source>
</reference>
<comment type="subunit">
    <text evidence="2 7">Homotetramer.</text>
</comment>
<dbReference type="RefSeq" id="WP_087133655.1">
    <property type="nucleotide sequence ID" value="NZ_FUKP01000020.1"/>
</dbReference>
<evidence type="ECO:0000256" key="5">
    <source>
        <dbReference type="ARBA" id="ARBA00049534"/>
    </source>
</evidence>
<evidence type="ECO:0000256" key="4">
    <source>
        <dbReference type="ARBA" id="ARBA00022801"/>
    </source>
</evidence>
<evidence type="ECO:0000256" key="7">
    <source>
        <dbReference type="HAMAP-Rule" id="MF_00313"/>
    </source>
</evidence>
<accession>A0A1R4INC8</accession>
<feature type="binding site" evidence="7">
    <location>
        <position position="168"/>
    </location>
    <ligand>
        <name>substrate</name>
    </ligand>
</feature>
<comment type="catalytic activity">
    <reaction evidence="5 7">
        <text>L-glutamine + H2O = L-glutamate + NH4(+)</text>
        <dbReference type="Rhea" id="RHEA:15889"/>
        <dbReference type="ChEBI" id="CHEBI:15377"/>
        <dbReference type="ChEBI" id="CHEBI:28938"/>
        <dbReference type="ChEBI" id="CHEBI:29985"/>
        <dbReference type="ChEBI" id="CHEBI:58359"/>
        <dbReference type="EC" id="3.5.1.2"/>
    </reaction>
</comment>
<feature type="binding site" evidence="7">
    <location>
        <position position="68"/>
    </location>
    <ligand>
        <name>substrate</name>
    </ligand>
</feature>
<feature type="binding site" evidence="7">
    <location>
        <position position="244"/>
    </location>
    <ligand>
        <name>substrate</name>
    </ligand>
</feature>
<dbReference type="HAMAP" id="MF_00313">
    <property type="entry name" value="Glutaminase"/>
    <property type="match status" value="1"/>
</dbReference>
<evidence type="ECO:0000313" key="9">
    <source>
        <dbReference type="Proteomes" id="UP000196230"/>
    </source>
</evidence>
<feature type="binding site" evidence="7">
    <location>
        <position position="192"/>
    </location>
    <ligand>
        <name>substrate</name>
    </ligand>
</feature>
<organism evidence="8 9">
    <name type="scientific">Micrococcus lylae</name>
    <dbReference type="NCBI Taxonomy" id="1273"/>
    <lineage>
        <taxon>Bacteria</taxon>
        <taxon>Bacillati</taxon>
        <taxon>Actinomycetota</taxon>
        <taxon>Actinomycetes</taxon>
        <taxon>Micrococcales</taxon>
        <taxon>Micrococcaceae</taxon>
        <taxon>Micrococcus</taxon>
    </lineage>
</organism>
<protein>
    <recommendedName>
        <fullName evidence="6 7">Glutaminase</fullName>
        <ecNumber evidence="3 7">3.5.1.2</ecNumber>
    </recommendedName>
</protein>
<dbReference type="NCBIfam" id="TIGR03814">
    <property type="entry name" value="Gln_ase"/>
    <property type="match status" value="1"/>
</dbReference>
<dbReference type="InterPro" id="IPR012338">
    <property type="entry name" value="Beta-lactam/transpept-like"/>
</dbReference>
<dbReference type="Pfam" id="PF04960">
    <property type="entry name" value="Glutaminase"/>
    <property type="match status" value="1"/>
</dbReference>
<evidence type="ECO:0000256" key="6">
    <source>
        <dbReference type="ARBA" id="ARBA00070405"/>
    </source>
</evidence>
<gene>
    <name evidence="7" type="primary">glsA</name>
    <name evidence="8" type="ORF">FM125_03625</name>
</gene>
<feature type="binding site" evidence="7">
    <location>
        <position position="161"/>
    </location>
    <ligand>
        <name>substrate</name>
    </ligand>
</feature>
<dbReference type="GO" id="GO:0004359">
    <property type="term" value="F:glutaminase activity"/>
    <property type="evidence" value="ECO:0007669"/>
    <property type="project" value="UniProtKB-UniRule"/>
</dbReference>
<feature type="binding site" evidence="7">
    <location>
        <position position="117"/>
    </location>
    <ligand>
        <name>substrate</name>
    </ligand>
</feature>
<evidence type="ECO:0000256" key="3">
    <source>
        <dbReference type="ARBA" id="ARBA00012918"/>
    </source>
</evidence>
<feature type="binding site" evidence="7">
    <location>
        <position position="262"/>
    </location>
    <ligand>
        <name>substrate</name>
    </ligand>
</feature>
<dbReference type="SUPFAM" id="SSF56601">
    <property type="entry name" value="beta-lactamase/transpeptidase-like"/>
    <property type="match status" value="1"/>
</dbReference>
<sequence length="325" mass="34407">MKTTNPSRVSEQLARLISTVKEDRNGAPSEYLEDVEDRPVDGFAVAVCTTDGVAVSEGDTQQAFALQSVSKALTYAVALQERGMDAVLERVGVEPSGMAFNELSLHSDGRPYNPLINVGAIMTHGLIPGDDEDARLELLLDRYSQLAGTDLTISEDVWDAETARAHQNLGLAHMLAASQMLPDDAHEVVRGYLGQCSVEVTVEQLATMGATLASGGVNPVTGRRVLAEWVCQQVMSVMLSCGMYNASGQWMAEVGIPAKSGVSGALLGAVPGALGIASWSPRLDEQGTSVRGIGVFEALSADWDLHVLRHRDAMAGLREAAGDGS</sequence>
<keyword evidence="7" id="KW-0007">Acetylation</keyword>